<dbReference type="GO" id="GO:0032259">
    <property type="term" value="P:methylation"/>
    <property type="evidence" value="ECO:0007669"/>
    <property type="project" value="UniProtKB-KW"/>
</dbReference>
<dbReference type="InterPro" id="IPR028564">
    <property type="entry name" value="MT_TRM10-typ"/>
</dbReference>
<keyword evidence="7" id="KW-0175">Coiled coil</keyword>
<evidence type="ECO:0000256" key="7">
    <source>
        <dbReference type="ARBA" id="ARBA00023054"/>
    </source>
</evidence>
<evidence type="ECO:0000256" key="8">
    <source>
        <dbReference type="ARBA" id="ARBA00023128"/>
    </source>
</evidence>
<evidence type="ECO:0000256" key="6">
    <source>
        <dbReference type="ARBA" id="ARBA00022946"/>
    </source>
</evidence>
<dbReference type="InterPro" id="IPR038459">
    <property type="entry name" value="MT_TRM10-typ_sf"/>
</dbReference>
<dbReference type="GO" id="GO:0008168">
    <property type="term" value="F:methyltransferase activity"/>
    <property type="evidence" value="ECO:0007669"/>
    <property type="project" value="UniProtKB-KW"/>
</dbReference>
<evidence type="ECO:0000313" key="12">
    <source>
        <dbReference type="Proteomes" id="UP001154078"/>
    </source>
</evidence>
<evidence type="ECO:0000256" key="5">
    <source>
        <dbReference type="ARBA" id="ARBA00022694"/>
    </source>
</evidence>
<evidence type="ECO:0000259" key="10">
    <source>
        <dbReference type="PROSITE" id="PS51675"/>
    </source>
</evidence>
<dbReference type="EMBL" id="OV121135">
    <property type="protein sequence ID" value="CAH0554546.1"/>
    <property type="molecule type" value="Genomic_DNA"/>
</dbReference>
<organism evidence="11 12">
    <name type="scientific">Brassicogethes aeneus</name>
    <name type="common">Rape pollen beetle</name>
    <name type="synonym">Meligethes aeneus</name>
    <dbReference type="NCBI Taxonomy" id="1431903"/>
    <lineage>
        <taxon>Eukaryota</taxon>
        <taxon>Metazoa</taxon>
        <taxon>Ecdysozoa</taxon>
        <taxon>Arthropoda</taxon>
        <taxon>Hexapoda</taxon>
        <taxon>Insecta</taxon>
        <taxon>Pterygota</taxon>
        <taxon>Neoptera</taxon>
        <taxon>Endopterygota</taxon>
        <taxon>Coleoptera</taxon>
        <taxon>Polyphaga</taxon>
        <taxon>Cucujiformia</taxon>
        <taxon>Nitidulidae</taxon>
        <taxon>Meligethinae</taxon>
        <taxon>Brassicogethes</taxon>
    </lineage>
</organism>
<reference evidence="11" key="1">
    <citation type="submission" date="2021-12" db="EMBL/GenBank/DDBJ databases">
        <authorList>
            <person name="King R."/>
        </authorList>
    </citation>
    <scope>NUCLEOTIDE SEQUENCE</scope>
</reference>
<keyword evidence="5" id="KW-0819">tRNA processing</keyword>
<dbReference type="Gene3D" id="3.40.1280.30">
    <property type="match status" value="1"/>
</dbReference>
<evidence type="ECO:0000256" key="3">
    <source>
        <dbReference type="ARBA" id="ARBA00022679"/>
    </source>
</evidence>
<evidence type="ECO:0000256" key="1">
    <source>
        <dbReference type="ARBA" id="ARBA00004173"/>
    </source>
</evidence>
<dbReference type="OrthoDB" id="9976048at2759"/>
<dbReference type="GO" id="GO:0000049">
    <property type="term" value="F:tRNA binding"/>
    <property type="evidence" value="ECO:0007669"/>
    <property type="project" value="TreeGrafter"/>
</dbReference>
<evidence type="ECO:0000256" key="2">
    <source>
        <dbReference type="ARBA" id="ARBA00022603"/>
    </source>
</evidence>
<dbReference type="GO" id="GO:0005654">
    <property type="term" value="C:nucleoplasm"/>
    <property type="evidence" value="ECO:0007669"/>
    <property type="project" value="TreeGrafter"/>
</dbReference>
<keyword evidence="2" id="KW-0489">Methyltransferase</keyword>
<dbReference type="GO" id="GO:0097745">
    <property type="term" value="P:mitochondrial tRNA 5'-end processing"/>
    <property type="evidence" value="ECO:0007669"/>
    <property type="project" value="TreeGrafter"/>
</dbReference>
<dbReference type="Proteomes" id="UP001154078">
    <property type="component" value="Chromosome 4"/>
</dbReference>
<dbReference type="GO" id="GO:0005739">
    <property type="term" value="C:mitochondrion"/>
    <property type="evidence" value="ECO:0007669"/>
    <property type="project" value="UniProtKB-SubCell"/>
</dbReference>
<proteinExistence type="predicted"/>
<keyword evidence="8" id="KW-0496">Mitochondrion</keyword>
<evidence type="ECO:0000256" key="4">
    <source>
        <dbReference type="ARBA" id="ARBA00022691"/>
    </source>
</evidence>
<dbReference type="PANTHER" id="PTHR13563:SF5">
    <property type="entry name" value="TRNA METHYLTRANSFERASE 10 HOMOLOG C"/>
    <property type="match status" value="1"/>
</dbReference>
<dbReference type="GO" id="GO:0070131">
    <property type="term" value="P:positive regulation of mitochondrial translation"/>
    <property type="evidence" value="ECO:0007669"/>
    <property type="project" value="TreeGrafter"/>
</dbReference>
<dbReference type="InterPro" id="IPR007356">
    <property type="entry name" value="tRNA_m1G_MeTrfase_euk"/>
</dbReference>
<accession>A0A9P0B554</accession>
<sequence length="441" mass="52298">MFIITRNCRRFIKLHKHITTFPSIGNDKFQLTCKNINQTRCLSQNAPNVNTNNYETKEEDENYEINYEAIANGDKMLEHKIKVIALEVEVMRQEGKNVPPPSFFTDEHWREAANLPTRTARRRLFDFLFKTLKKKENEKIKKEKKKLERDNKPEHKKCETFEEFASTYDLAHNNLFLRFYDTTINQLYNNKLVQAMRFGQKLVIDCGFDKNMSKRENINCAKQFQFLFAENRLHKDPYDIHYCNLGQNSVLREYFERQIPTLYESWFPINVHETSYLDKFAKEQLVYLTPHCREELEYSHDDVYIIGGIVDKINNEPLSLAKAKREGLRMAKLPLDKYLQWGSGSGKSLTLNQMILILNDVKTTGDWKYALRHVPKRKIAEFYISKNIQGSTDNLRFDRIRREKKWVPATNIDFNNLRFNKKNDNGKSKLKTSLRSIFNDE</sequence>
<gene>
    <name evidence="11" type="ORF">MELIAE_LOCUS6109</name>
</gene>
<keyword evidence="6" id="KW-0809">Transit peptide</keyword>
<dbReference type="InterPro" id="IPR025812">
    <property type="entry name" value="Trm10_C_MTase_dom"/>
</dbReference>
<name>A0A9P0B554_BRAAE</name>
<keyword evidence="4" id="KW-0949">S-adenosyl-L-methionine</keyword>
<evidence type="ECO:0000313" key="11">
    <source>
        <dbReference type="EMBL" id="CAH0554546.1"/>
    </source>
</evidence>
<comment type="subcellular location">
    <subcellularLocation>
        <location evidence="1">Mitochondrion</location>
    </subcellularLocation>
</comment>
<dbReference type="PROSITE" id="PS51675">
    <property type="entry name" value="SAM_MT_TRM10"/>
    <property type="match status" value="1"/>
</dbReference>
<keyword evidence="3" id="KW-0808">Transferase</keyword>
<keyword evidence="12" id="KW-1185">Reference proteome</keyword>
<protein>
    <recommendedName>
        <fullName evidence="9">RNA (guanine-9-)-methyltransferase domain-containing protein 1</fullName>
    </recommendedName>
</protein>
<dbReference type="PANTHER" id="PTHR13563">
    <property type="entry name" value="TRNA (GUANINE-9-) METHYLTRANSFERASE"/>
    <property type="match status" value="1"/>
</dbReference>
<feature type="domain" description="SAM-dependent MTase TRM10-type" evidence="10">
    <location>
        <begin position="188"/>
        <end position="381"/>
    </location>
</feature>
<dbReference type="AlphaFoldDB" id="A0A9P0B554"/>
<dbReference type="CDD" id="cd18102">
    <property type="entry name" value="Trm10_MRRP1"/>
    <property type="match status" value="1"/>
</dbReference>
<evidence type="ECO:0000256" key="9">
    <source>
        <dbReference type="ARBA" id="ARBA00029803"/>
    </source>
</evidence>